<evidence type="ECO:0000259" key="2">
    <source>
        <dbReference type="Pfam" id="PF08240"/>
    </source>
</evidence>
<feature type="region of interest" description="Disordered" evidence="1">
    <location>
        <begin position="628"/>
        <end position="650"/>
    </location>
</feature>
<feature type="compositionally biased region" description="Basic and acidic residues" evidence="1">
    <location>
        <begin position="634"/>
        <end position="648"/>
    </location>
</feature>
<accession>A0A067QD91</accession>
<feature type="region of interest" description="Disordered" evidence="1">
    <location>
        <begin position="104"/>
        <end position="154"/>
    </location>
</feature>
<gene>
    <name evidence="3" type="ORF">JAAARDRAFT_28693</name>
</gene>
<dbReference type="Gene3D" id="3.40.50.720">
    <property type="entry name" value="NAD(P)-binding Rossmann-like Domain"/>
    <property type="match status" value="1"/>
</dbReference>
<dbReference type="GO" id="GO:0005739">
    <property type="term" value="C:mitochondrion"/>
    <property type="evidence" value="ECO:0007669"/>
    <property type="project" value="TreeGrafter"/>
</dbReference>
<feature type="compositionally biased region" description="Polar residues" evidence="1">
    <location>
        <begin position="769"/>
        <end position="793"/>
    </location>
</feature>
<feature type="compositionally biased region" description="Low complexity" evidence="1">
    <location>
        <begin position="342"/>
        <end position="354"/>
    </location>
</feature>
<feature type="compositionally biased region" description="Low complexity" evidence="1">
    <location>
        <begin position="384"/>
        <end position="406"/>
    </location>
</feature>
<feature type="compositionally biased region" description="Acidic residues" evidence="1">
    <location>
        <begin position="445"/>
        <end position="454"/>
    </location>
</feature>
<feature type="compositionally biased region" description="Acidic residues" evidence="1">
    <location>
        <begin position="181"/>
        <end position="190"/>
    </location>
</feature>
<dbReference type="HOGENOM" id="CLU_002762_0_0_1"/>
<feature type="compositionally biased region" description="Polar residues" evidence="1">
    <location>
        <begin position="308"/>
        <end position="340"/>
    </location>
</feature>
<dbReference type="AlphaFoldDB" id="A0A067QD91"/>
<sequence>MPKPTLFQTLFNKPSRSYAFPPSKDYYSTKQELIRIAAEIAPPDASIGTAKGAGVAGRTSLTLQDIREVDDSPGDNVQGEGGTPAQSLSDARNRISSIYLDAKDTLEDSDDEEPAHVQSHSRTAAPSLISLNKNTGRPNNIPNFPHQDVTSASSLAHVQKRLRQEMQSPRPVPALVHEQGDSDDADDETDVFYTPQTSPHTSMALSDTPFIFPVDPVPTVSHIPASVSRAQPLPKPFVNHISRNVLSSSPSSSSESLNDNVSIFTNSTLPSTHITTPVTSDCGHTSEMIVSKNNKSANGIKSITIVSSSGHRASGKTSAPSSNSLIISGPTTLRPSNKQTLQRRSQSASAASRSEFVQKRQALVVDDDWAKDVRWLGPPPANGSARTRTNTRSSSAPPSSAASSASWETEDISTAGSSRKPEPKPKKKGKGKGKDRVRKQMSALFEEEEGEDDSGSGPGGAPVSVASKRLSREYPAKRGASRSPSRPRPRTHSSPTTSPRTSVVGPSSAASTSSRRQSVQPQSSPSASTSRLPTRSQSLSYAPTHTLPTPIPSSSTMAAQGYSALVLPRATPALGKSKMTIGDGKVDLTRSGMASTTMMSIEIVRGVAATVKSKRRLSFSLRGGAGGSLRGKGKAKEKEGHVRLRSEEGVSGSIGGGADDLLALTSHLSPPTYVPSSCVLLQVWAVGLCGVDSMLVAQHSKSGKGVGFIPGRSFVGRVVEAGVSVREEVVRKGDWAVGLCDLKKCGALAEFLVVERHRLLRITMPHPSTPSGLQRSTSRSTMKSRASYSSAMSTLPPPGPPPLTLEELALLPLCGVPAIRAARTFERFLGLGRSGRARPRALILRGHDGVGAMVVQLLSKKGVEVAAHVPYSQVTSAAAEVERRLKIWGAEEVCFGGDDEGIEHDAVVKFLQRLGDDGEEFDMILDTVGGREVWRACQPILRTRGGKRSTMPTPQFTTLVGDVTDRAIPSVQDHFWAGFRSMGLKRNDSIKEGSRKKDVGYSWVSFAADVDWEGENVRDSLAGVVEMVEEGTVRPWAGDDGEEFVEDRKILPFERAPEVFRRDEWGPRGILSGGGTVVVKLVG</sequence>
<feature type="domain" description="Alcohol dehydrogenase-like N-terminal" evidence="2">
    <location>
        <begin position="679"/>
        <end position="762"/>
    </location>
</feature>
<feature type="compositionally biased region" description="Polar residues" evidence="1">
    <location>
        <begin position="537"/>
        <end position="554"/>
    </location>
</feature>
<feature type="region of interest" description="Disordered" evidence="1">
    <location>
        <begin position="765"/>
        <end position="796"/>
    </location>
</feature>
<dbReference type="InterPro" id="IPR013154">
    <property type="entry name" value="ADH-like_N"/>
</dbReference>
<feature type="compositionally biased region" description="Polar residues" evidence="1">
    <location>
        <begin position="118"/>
        <end position="154"/>
    </location>
</feature>
<feature type="region of interest" description="Disordered" evidence="1">
    <location>
        <begin position="375"/>
        <end position="554"/>
    </location>
</feature>
<feature type="region of interest" description="Disordered" evidence="1">
    <location>
        <begin position="45"/>
        <end position="92"/>
    </location>
</feature>
<dbReference type="OrthoDB" id="201656at2759"/>
<dbReference type="Proteomes" id="UP000027265">
    <property type="component" value="Unassembled WGS sequence"/>
</dbReference>
<dbReference type="EMBL" id="KL197709">
    <property type="protein sequence ID" value="KDQ65028.1"/>
    <property type="molecule type" value="Genomic_DNA"/>
</dbReference>
<feature type="compositionally biased region" description="Basic residues" evidence="1">
    <location>
        <begin position="425"/>
        <end position="439"/>
    </location>
</feature>
<proteinExistence type="predicted"/>
<organism evidence="3 4">
    <name type="scientific">Jaapia argillacea MUCL 33604</name>
    <dbReference type="NCBI Taxonomy" id="933084"/>
    <lineage>
        <taxon>Eukaryota</taxon>
        <taxon>Fungi</taxon>
        <taxon>Dikarya</taxon>
        <taxon>Basidiomycota</taxon>
        <taxon>Agaricomycotina</taxon>
        <taxon>Agaricomycetes</taxon>
        <taxon>Agaricomycetidae</taxon>
        <taxon>Jaapiales</taxon>
        <taxon>Jaapiaceae</taxon>
        <taxon>Jaapia</taxon>
    </lineage>
</organism>
<dbReference type="Pfam" id="PF08240">
    <property type="entry name" value="ADH_N"/>
    <property type="match status" value="1"/>
</dbReference>
<feature type="compositionally biased region" description="Low complexity" evidence="1">
    <location>
        <begin position="492"/>
        <end position="536"/>
    </location>
</feature>
<evidence type="ECO:0000256" key="1">
    <source>
        <dbReference type="SAM" id="MobiDB-lite"/>
    </source>
</evidence>
<dbReference type="Gene3D" id="3.90.180.10">
    <property type="entry name" value="Medium-chain alcohol dehydrogenases, catalytic domain"/>
    <property type="match status" value="1"/>
</dbReference>
<reference evidence="4" key="1">
    <citation type="journal article" date="2014" name="Proc. Natl. Acad. Sci. U.S.A.">
        <title>Extensive sampling of basidiomycete genomes demonstrates inadequacy of the white-rot/brown-rot paradigm for wood decay fungi.</title>
        <authorList>
            <person name="Riley R."/>
            <person name="Salamov A.A."/>
            <person name="Brown D.W."/>
            <person name="Nagy L.G."/>
            <person name="Floudas D."/>
            <person name="Held B.W."/>
            <person name="Levasseur A."/>
            <person name="Lombard V."/>
            <person name="Morin E."/>
            <person name="Otillar R."/>
            <person name="Lindquist E.A."/>
            <person name="Sun H."/>
            <person name="LaButti K.M."/>
            <person name="Schmutz J."/>
            <person name="Jabbour D."/>
            <person name="Luo H."/>
            <person name="Baker S.E."/>
            <person name="Pisabarro A.G."/>
            <person name="Walton J.D."/>
            <person name="Blanchette R.A."/>
            <person name="Henrissat B."/>
            <person name="Martin F."/>
            <person name="Cullen D."/>
            <person name="Hibbett D.S."/>
            <person name="Grigoriev I.V."/>
        </authorList>
    </citation>
    <scope>NUCLEOTIDE SEQUENCE [LARGE SCALE GENOMIC DNA]</scope>
    <source>
        <strain evidence="4">MUCL 33604</strain>
    </source>
</reference>
<dbReference type="PANTHER" id="PTHR11695:SF294">
    <property type="entry name" value="RETICULON-4-INTERACTING PROTEIN 1, MITOCHONDRIAL"/>
    <property type="match status" value="1"/>
</dbReference>
<protein>
    <recommendedName>
        <fullName evidence="2">Alcohol dehydrogenase-like N-terminal domain-containing protein</fullName>
    </recommendedName>
</protein>
<feature type="region of interest" description="Disordered" evidence="1">
    <location>
        <begin position="166"/>
        <end position="200"/>
    </location>
</feature>
<name>A0A067QD91_9AGAM</name>
<keyword evidence="4" id="KW-1185">Reference proteome</keyword>
<feature type="region of interest" description="Disordered" evidence="1">
    <location>
        <begin position="308"/>
        <end position="356"/>
    </location>
</feature>
<dbReference type="InterPro" id="IPR050700">
    <property type="entry name" value="YIM1/Zinc_Alcohol_DH_Fams"/>
</dbReference>
<dbReference type="InParanoid" id="A0A067QD91"/>
<evidence type="ECO:0000313" key="3">
    <source>
        <dbReference type="EMBL" id="KDQ65028.1"/>
    </source>
</evidence>
<dbReference type="PANTHER" id="PTHR11695">
    <property type="entry name" value="ALCOHOL DEHYDROGENASE RELATED"/>
    <property type="match status" value="1"/>
</dbReference>
<dbReference type="InterPro" id="IPR011032">
    <property type="entry name" value="GroES-like_sf"/>
</dbReference>
<dbReference type="STRING" id="933084.A0A067QD91"/>
<dbReference type="SUPFAM" id="SSF50129">
    <property type="entry name" value="GroES-like"/>
    <property type="match status" value="1"/>
</dbReference>
<dbReference type="SUPFAM" id="SSF51735">
    <property type="entry name" value="NAD(P)-binding Rossmann-fold domains"/>
    <property type="match status" value="1"/>
</dbReference>
<evidence type="ECO:0000313" key="4">
    <source>
        <dbReference type="Proteomes" id="UP000027265"/>
    </source>
</evidence>
<dbReference type="InterPro" id="IPR036291">
    <property type="entry name" value="NAD(P)-bd_dom_sf"/>
</dbReference>